<feature type="signal peptide" evidence="7">
    <location>
        <begin position="1"/>
        <end position="35"/>
    </location>
</feature>
<comment type="caution">
    <text evidence="9">The sequence shown here is derived from an EMBL/GenBank/DDBJ whole genome shotgun (WGS) entry which is preliminary data.</text>
</comment>
<evidence type="ECO:0000256" key="3">
    <source>
        <dbReference type="ARBA" id="ARBA00023295"/>
    </source>
</evidence>
<evidence type="ECO:0000259" key="8">
    <source>
        <dbReference type="SMART" id="SM00642"/>
    </source>
</evidence>
<dbReference type="Gene3D" id="3.90.400.10">
    <property type="entry name" value="Oligo-1,6-glucosidase, Domain 2"/>
    <property type="match status" value="1"/>
</dbReference>
<sequence>MKRSTTSMRSLKRLLFFTMLTLILVLGACSNNDNAKNESSSKTENEAVHENEKADNGGNDAVTVEVDEQPGTVYYEIFVRSFYDSDGDGIGDLQGIIQKLDYLNDGNPDTDSDLGIGGIWLMPINPSPSYHGYDVTDYYDINPQYGTKEDFKELLDEAHKRGIKIIMDLVVNHSSSEHPWFIEANQNVDSTYRDWYVWGDDSETGFSATGGPAWHRGTEGKYLGTFWSGMPDLNFDNEEVRKEMIQIGKHWLEFGVDGFRIDAAKHIYEDLQSHVNDESIVEKNIAWWKEFQAGMKEAKPDVYLLGEIYDSAAVKSVPYAAAFDSTFHFGLAEKMLTMAEKESAQSLTTMLEKIYKLFNDTSNGQFIDAPFLTNHDQNRTMSVLRNDVNHAKTAASLLLTMPGNPFIYYGEEIGMLGMKPDEQIREPMIWYTDGAIETGQTTWERWISNRDDLPSVEEQSADPASLLSHYRNLIHVRNASAALSDGMIGSLGVETESDAIVSYARLTNEEQAGVLINLGPEPVQVTLDADESYEEVLYASDEAASIDEGSITVPAYGIVILK</sequence>
<dbReference type="PRINTS" id="PR00110">
    <property type="entry name" value="ALPHAAMYLASE"/>
</dbReference>
<evidence type="ECO:0000256" key="4">
    <source>
        <dbReference type="RuleBase" id="RU003615"/>
    </source>
</evidence>
<dbReference type="InterPro" id="IPR017853">
    <property type="entry name" value="GH"/>
</dbReference>
<dbReference type="SUPFAM" id="SSF51011">
    <property type="entry name" value="Glycosyl hydrolase domain"/>
    <property type="match status" value="1"/>
</dbReference>
<dbReference type="InterPro" id="IPR056300">
    <property type="entry name" value="SusG-like_C"/>
</dbReference>
<dbReference type="InterPro" id="IPR045857">
    <property type="entry name" value="O16G_dom_2"/>
</dbReference>
<dbReference type="PANTHER" id="PTHR10357">
    <property type="entry name" value="ALPHA-AMYLASE FAMILY MEMBER"/>
    <property type="match status" value="1"/>
</dbReference>
<feature type="region of interest" description="Disordered" evidence="6">
    <location>
        <begin position="33"/>
        <end position="61"/>
    </location>
</feature>
<dbReference type="Gene3D" id="3.20.20.80">
    <property type="entry name" value="Glycosidases"/>
    <property type="match status" value="1"/>
</dbReference>
<feature type="domain" description="Glycosyl hydrolase family 13 catalytic" evidence="8">
    <location>
        <begin position="76"/>
        <end position="454"/>
    </location>
</feature>
<keyword evidence="5" id="KW-0119">Carbohydrate metabolism</keyword>
<evidence type="ECO:0000256" key="5">
    <source>
        <dbReference type="RuleBase" id="RU361134"/>
    </source>
</evidence>
<keyword evidence="2 5" id="KW-0378">Hydrolase</keyword>
<dbReference type="CDD" id="cd11316">
    <property type="entry name" value="AmyAc_bac2_AmyA"/>
    <property type="match status" value="1"/>
</dbReference>
<dbReference type="SMART" id="SM00642">
    <property type="entry name" value="Aamy"/>
    <property type="match status" value="1"/>
</dbReference>
<dbReference type="SUPFAM" id="SSF51445">
    <property type="entry name" value="(Trans)glycosidases"/>
    <property type="match status" value="1"/>
</dbReference>
<evidence type="ECO:0000313" key="9">
    <source>
        <dbReference type="EMBL" id="MFD2671410.1"/>
    </source>
</evidence>
<dbReference type="PROSITE" id="PS51257">
    <property type="entry name" value="PROKAR_LIPOPROTEIN"/>
    <property type="match status" value="1"/>
</dbReference>
<evidence type="ECO:0000313" key="10">
    <source>
        <dbReference type="Proteomes" id="UP001597497"/>
    </source>
</evidence>
<proteinExistence type="inferred from homology"/>
<keyword evidence="3 5" id="KW-0326">Glycosidase</keyword>
<feature type="chain" id="PRO_5045458787" description="Alpha-amylase" evidence="7">
    <location>
        <begin position="36"/>
        <end position="562"/>
    </location>
</feature>
<dbReference type="EC" id="3.2.1.1" evidence="5"/>
<protein>
    <recommendedName>
        <fullName evidence="5">Alpha-amylase</fullName>
        <ecNumber evidence="5">3.2.1.1</ecNumber>
    </recommendedName>
</protein>
<keyword evidence="7" id="KW-0732">Signal</keyword>
<accession>A0ABW5R8R5</accession>
<dbReference type="RefSeq" id="WP_379928871.1">
    <property type="nucleotide sequence ID" value="NZ_JBHUMM010000010.1"/>
</dbReference>
<keyword evidence="10" id="KW-1185">Reference proteome</keyword>
<feature type="compositionally biased region" description="Basic and acidic residues" evidence="6">
    <location>
        <begin position="35"/>
        <end position="55"/>
    </location>
</feature>
<dbReference type="GO" id="GO:0016787">
    <property type="term" value="F:hydrolase activity"/>
    <property type="evidence" value="ECO:0007669"/>
    <property type="project" value="UniProtKB-KW"/>
</dbReference>
<dbReference type="Proteomes" id="UP001597497">
    <property type="component" value="Unassembled WGS sequence"/>
</dbReference>
<evidence type="ECO:0000256" key="6">
    <source>
        <dbReference type="SAM" id="MobiDB-lite"/>
    </source>
</evidence>
<evidence type="ECO:0000256" key="7">
    <source>
        <dbReference type="SAM" id="SignalP"/>
    </source>
</evidence>
<dbReference type="EMBL" id="JBHUMM010000010">
    <property type="protein sequence ID" value="MFD2671410.1"/>
    <property type="molecule type" value="Genomic_DNA"/>
</dbReference>
<dbReference type="InterPro" id="IPR006046">
    <property type="entry name" value="Alpha_amylase"/>
</dbReference>
<dbReference type="InterPro" id="IPR006047">
    <property type="entry name" value="GH13_cat_dom"/>
</dbReference>
<dbReference type="PANTHER" id="PTHR10357:SF179">
    <property type="entry name" value="NEUTRAL AND BASIC AMINO ACID TRANSPORT PROTEIN RBAT"/>
    <property type="match status" value="1"/>
</dbReference>
<name>A0ABW5R8R5_9BACL</name>
<comment type="catalytic activity">
    <reaction evidence="5">
        <text>Endohydrolysis of (1-&gt;4)-alpha-D-glucosidic linkages in polysaccharides containing three or more (1-&gt;4)-alpha-linked D-glucose units.</text>
        <dbReference type="EC" id="3.2.1.1"/>
    </reaction>
</comment>
<dbReference type="Pfam" id="PF00128">
    <property type="entry name" value="Alpha-amylase"/>
    <property type="match status" value="1"/>
</dbReference>
<dbReference type="Pfam" id="PF23915">
    <property type="entry name" value="SusG_C"/>
    <property type="match status" value="1"/>
</dbReference>
<gene>
    <name evidence="9" type="ORF">ACFSUC_07295</name>
</gene>
<evidence type="ECO:0000256" key="1">
    <source>
        <dbReference type="ARBA" id="ARBA00008061"/>
    </source>
</evidence>
<comment type="similarity">
    <text evidence="1 4">Belongs to the glycosyl hydrolase 13 family.</text>
</comment>
<evidence type="ECO:0000256" key="2">
    <source>
        <dbReference type="ARBA" id="ARBA00022801"/>
    </source>
</evidence>
<organism evidence="9 10">
    <name type="scientific">Marinicrinis sediminis</name>
    <dbReference type="NCBI Taxonomy" id="1652465"/>
    <lineage>
        <taxon>Bacteria</taxon>
        <taxon>Bacillati</taxon>
        <taxon>Bacillota</taxon>
        <taxon>Bacilli</taxon>
        <taxon>Bacillales</taxon>
        <taxon>Paenibacillaceae</taxon>
    </lineage>
</organism>
<reference evidence="10" key="1">
    <citation type="journal article" date="2019" name="Int. J. Syst. Evol. Microbiol.">
        <title>The Global Catalogue of Microorganisms (GCM) 10K type strain sequencing project: providing services to taxonomists for standard genome sequencing and annotation.</title>
        <authorList>
            <consortium name="The Broad Institute Genomics Platform"/>
            <consortium name="The Broad Institute Genome Sequencing Center for Infectious Disease"/>
            <person name="Wu L."/>
            <person name="Ma J."/>
        </authorList>
    </citation>
    <scope>NUCLEOTIDE SEQUENCE [LARGE SCALE GENOMIC DNA]</scope>
    <source>
        <strain evidence="10">KCTC 33676</strain>
    </source>
</reference>